<dbReference type="CDD" id="cd06342">
    <property type="entry name" value="PBP1_ABC_LIVBP-like"/>
    <property type="match status" value="1"/>
</dbReference>
<evidence type="ECO:0000259" key="3">
    <source>
        <dbReference type="Pfam" id="PF13458"/>
    </source>
</evidence>
<dbReference type="InterPro" id="IPR028082">
    <property type="entry name" value="Peripla_BP_I"/>
</dbReference>
<dbReference type="RefSeq" id="WP_098001435.1">
    <property type="nucleotide sequence ID" value="NZ_JACKUY010000011.1"/>
</dbReference>
<dbReference type="Pfam" id="PF13458">
    <property type="entry name" value="Peripla_BP_6"/>
    <property type="match status" value="1"/>
</dbReference>
<dbReference type="AlphaFoldDB" id="A0A7I7JXZ1"/>
<gene>
    <name evidence="4" type="ORF">MDUV_15030</name>
</gene>
<sequence length="385" mass="39197">MRGRAGRTAALTSVALLTLAGCAVLDSDGRSDDAAAPVVDSVAIDRNGDVAGAPPPESVPADPAGDGTAVCPPLSIAVAVPLAGPDAALGREIRNGVQLAVDRHNSAHGGCQIQLKPFDTEAVSDDAAASAARQVVDDAFTLGVVGPARSGAVSAMGSIFEAAGMVALSPSATAAALTERGWRTFFRGLADDVAQGVAVANYLRSTVGAGRVCVLGVAEDAERIQAVRETLGPAADPGCSVTVADSPEGRSDVVDRVVDSAPDAVFFGGDESRAATLVGQLRGAGYDAKFFTAQGVPGPGRTADPLGGDLTAAYTEQFDEAPGPFSAAGYDLGTVLLLGIDSGARTRPALQEFVRAYRGSGWQRTYQWTDEGELVDPLVWVNEFG</sequence>
<keyword evidence="2" id="KW-0732">Signal</keyword>
<proteinExistence type="inferred from homology"/>
<dbReference type="Proteomes" id="UP000467006">
    <property type="component" value="Chromosome"/>
</dbReference>
<evidence type="ECO:0000256" key="2">
    <source>
        <dbReference type="ARBA" id="ARBA00022729"/>
    </source>
</evidence>
<organism evidence="4 5">
    <name type="scientific">Mycolicibacterium duvalii</name>
    <dbReference type="NCBI Taxonomy" id="39688"/>
    <lineage>
        <taxon>Bacteria</taxon>
        <taxon>Bacillati</taxon>
        <taxon>Actinomycetota</taxon>
        <taxon>Actinomycetes</taxon>
        <taxon>Mycobacteriales</taxon>
        <taxon>Mycobacteriaceae</taxon>
        <taxon>Mycolicibacterium</taxon>
    </lineage>
</organism>
<accession>A0A7I7JXZ1</accession>
<feature type="domain" description="Leucine-binding protein" evidence="3">
    <location>
        <begin position="74"/>
        <end position="309"/>
    </location>
</feature>
<reference evidence="4 5" key="1">
    <citation type="journal article" date="2019" name="Emerg. Microbes Infect.">
        <title>Comprehensive subspecies identification of 175 nontuberculous mycobacteria species based on 7547 genomic profiles.</title>
        <authorList>
            <person name="Matsumoto Y."/>
            <person name="Kinjo T."/>
            <person name="Motooka D."/>
            <person name="Nabeya D."/>
            <person name="Jung N."/>
            <person name="Uechi K."/>
            <person name="Horii T."/>
            <person name="Iida T."/>
            <person name="Fujita J."/>
            <person name="Nakamura S."/>
        </authorList>
    </citation>
    <scope>NUCLEOTIDE SEQUENCE [LARGE SCALE GENOMIC DNA]</scope>
    <source>
        <strain evidence="4 5">JCM 6396</strain>
    </source>
</reference>
<dbReference type="SUPFAM" id="SSF53822">
    <property type="entry name" value="Periplasmic binding protein-like I"/>
    <property type="match status" value="1"/>
</dbReference>
<evidence type="ECO:0000313" key="4">
    <source>
        <dbReference type="EMBL" id="BBX16643.1"/>
    </source>
</evidence>
<dbReference type="Gene3D" id="3.40.50.2300">
    <property type="match status" value="2"/>
</dbReference>
<dbReference type="EMBL" id="AP022563">
    <property type="protein sequence ID" value="BBX16643.1"/>
    <property type="molecule type" value="Genomic_DNA"/>
</dbReference>
<dbReference type="PANTHER" id="PTHR47151:SF2">
    <property type="entry name" value="AMINO ACID BINDING PROTEIN"/>
    <property type="match status" value="1"/>
</dbReference>
<keyword evidence="5" id="KW-1185">Reference proteome</keyword>
<dbReference type="InterPro" id="IPR028081">
    <property type="entry name" value="Leu-bd"/>
</dbReference>
<dbReference type="KEGG" id="mdu:MDUV_15030"/>
<name>A0A7I7JXZ1_9MYCO</name>
<evidence type="ECO:0000313" key="5">
    <source>
        <dbReference type="Proteomes" id="UP000467006"/>
    </source>
</evidence>
<evidence type="ECO:0000256" key="1">
    <source>
        <dbReference type="ARBA" id="ARBA00010062"/>
    </source>
</evidence>
<dbReference type="PANTHER" id="PTHR47151">
    <property type="entry name" value="LEU/ILE/VAL-BINDING ABC TRANSPORTER SUBUNIT"/>
    <property type="match status" value="1"/>
</dbReference>
<protein>
    <submittedName>
        <fullName evidence="4">Branched chain amino acid ABC transporter substrate-binding protein</fullName>
    </submittedName>
</protein>
<dbReference type="OrthoDB" id="9772589at2"/>
<dbReference type="PROSITE" id="PS51257">
    <property type="entry name" value="PROKAR_LIPOPROTEIN"/>
    <property type="match status" value="1"/>
</dbReference>
<comment type="similarity">
    <text evidence="1">Belongs to the leucine-binding protein family.</text>
</comment>